<feature type="transmembrane region" description="Helical" evidence="1">
    <location>
        <begin position="54"/>
        <end position="75"/>
    </location>
</feature>
<name>A0A447CYX8_9BRAD</name>
<organism evidence="3 4">
    <name type="scientific">Rhodoplanes serenus</name>
    <dbReference type="NCBI Taxonomy" id="200615"/>
    <lineage>
        <taxon>Bacteria</taxon>
        <taxon>Pseudomonadati</taxon>
        <taxon>Pseudomonadota</taxon>
        <taxon>Alphaproteobacteria</taxon>
        <taxon>Hyphomicrobiales</taxon>
        <taxon>Nitrobacteraceae</taxon>
        <taxon>Rhodoplanes</taxon>
    </lineage>
</organism>
<feature type="transmembrane region" description="Helical" evidence="1">
    <location>
        <begin position="141"/>
        <end position="162"/>
    </location>
</feature>
<keyword evidence="4" id="KW-1185">Reference proteome</keyword>
<feature type="transmembrane region" description="Helical" evidence="1">
    <location>
        <begin position="96"/>
        <end position="121"/>
    </location>
</feature>
<protein>
    <recommendedName>
        <fullName evidence="2">DUF1206 domain-containing protein</fullName>
    </recommendedName>
</protein>
<feature type="transmembrane region" description="Helical" evidence="1">
    <location>
        <begin position="232"/>
        <end position="250"/>
    </location>
</feature>
<dbReference type="Pfam" id="PF06724">
    <property type="entry name" value="DUF1206"/>
    <property type="match status" value="3"/>
</dbReference>
<keyword evidence="1" id="KW-0812">Transmembrane</keyword>
<gene>
    <name evidence="3" type="ORF">RHODGE_RHODGE_04091</name>
</gene>
<evidence type="ECO:0000259" key="2">
    <source>
        <dbReference type="Pfam" id="PF06724"/>
    </source>
</evidence>
<dbReference type="InterPro" id="IPR009597">
    <property type="entry name" value="DUF1206"/>
</dbReference>
<feature type="domain" description="DUF1206" evidence="2">
    <location>
        <begin position="189"/>
        <end position="258"/>
    </location>
</feature>
<keyword evidence="1" id="KW-1133">Transmembrane helix</keyword>
<feature type="transmembrane region" description="Helical" evidence="1">
    <location>
        <begin position="12"/>
        <end position="34"/>
    </location>
</feature>
<dbReference type="OrthoDB" id="5702018at2"/>
<feature type="domain" description="DUF1206" evidence="2">
    <location>
        <begin position="12"/>
        <end position="79"/>
    </location>
</feature>
<evidence type="ECO:0000313" key="3">
    <source>
        <dbReference type="EMBL" id="VCU10492.1"/>
    </source>
</evidence>
<evidence type="ECO:0000256" key="1">
    <source>
        <dbReference type="SAM" id="Phobius"/>
    </source>
</evidence>
<reference evidence="4" key="1">
    <citation type="submission" date="2018-10" db="EMBL/GenBank/DDBJ databases">
        <authorList>
            <person name="Peiro R."/>
            <person name="Begona"/>
            <person name="Cbmso G."/>
            <person name="Lopez M."/>
            <person name="Gonzalez S."/>
            <person name="Sacristan E."/>
            <person name="Castillo E."/>
        </authorList>
    </citation>
    <scope>NUCLEOTIDE SEQUENCE [LARGE SCALE GENOMIC DNA]</scope>
</reference>
<comment type="caution">
    <text evidence="3">The sequence shown here is derived from an EMBL/GenBank/DDBJ whole genome shotgun (WGS) entry which is preliminary data.</text>
</comment>
<dbReference type="Proteomes" id="UP000289200">
    <property type="component" value="Unassembled WGS sequence"/>
</dbReference>
<keyword evidence="1" id="KW-0472">Membrane</keyword>
<sequence length="283" mass="29709">MQHRTTERLARLGYAARGVVYLLVGGLAVLAAFGTGGRTTGSQGALQTLLGQPLGWAWLWIVALGLLCFAAWRVLQAVFDADRLGTDRRAMLRRAGFGISAGANAVLAGSTIAWALGLARASGDGEASARDWTAYLLSAPFGRWIVGALGVAVVAAGVAFVVKGLRSRVDAHLALDPTTRRWVVPLGRAGHVARGVVFGLIGVFLVMAALTVDARQAHGLAGALRSLQAQPYGWALLALTAAGLFAFGLFQMALARFRRIDAPAGARLGEAVARGARRMMRAR</sequence>
<dbReference type="RefSeq" id="WP_129610931.1">
    <property type="nucleotide sequence ID" value="NZ_UWOC01000181.1"/>
</dbReference>
<dbReference type="AlphaFoldDB" id="A0A447CYX8"/>
<proteinExistence type="predicted"/>
<feature type="transmembrane region" description="Helical" evidence="1">
    <location>
        <begin position="191"/>
        <end position="212"/>
    </location>
</feature>
<accession>A0A447CYX8</accession>
<evidence type="ECO:0000313" key="4">
    <source>
        <dbReference type="Proteomes" id="UP000289200"/>
    </source>
</evidence>
<dbReference type="EMBL" id="UWOC01000181">
    <property type="protein sequence ID" value="VCU10492.1"/>
    <property type="molecule type" value="Genomic_DNA"/>
</dbReference>
<feature type="domain" description="DUF1206" evidence="2">
    <location>
        <begin position="95"/>
        <end position="165"/>
    </location>
</feature>